<dbReference type="Proteomes" id="UP000735302">
    <property type="component" value="Unassembled WGS sequence"/>
</dbReference>
<dbReference type="EMBL" id="BLXT01002742">
    <property type="protein sequence ID" value="GFN97266.1"/>
    <property type="molecule type" value="Genomic_DNA"/>
</dbReference>
<gene>
    <name evidence="2" type="ORF">PoB_002377200</name>
</gene>
<sequence>MHAAGAVDHLVGKLATKSEVQGSNPSQGQSNLLLLLRVHPALNGTSRINNNNNNNNINNNNNNNNKTTTNNNNNNYNNNNNDDDDDIVSNNVL</sequence>
<keyword evidence="3" id="KW-1185">Reference proteome</keyword>
<feature type="compositionally biased region" description="Low complexity" evidence="1">
    <location>
        <begin position="48"/>
        <end position="80"/>
    </location>
</feature>
<evidence type="ECO:0000313" key="3">
    <source>
        <dbReference type="Proteomes" id="UP000735302"/>
    </source>
</evidence>
<protein>
    <submittedName>
        <fullName evidence="2">Uncharacterized protein</fullName>
    </submittedName>
</protein>
<name>A0AAV3ZRW0_9GAST</name>
<evidence type="ECO:0000256" key="1">
    <source>
        <dbReference type="SAM" id="MobiDB-lite"/>
    </source>
</evidence>
<comment type="caution">
    <text evidence="2">The sequence shown here is derived from an EMBL/GenBank/DDBJ whole genome shotgun (WGS) entry which is preliminary data.</text>
</comment>
<dbReference type="AlphaFoldDB" id="A0AAV3ZRW0"/>
<evidence type="ECO:0000313" key="2">
    <source>
        <dbReference type="EMBL" id="GFN97266.1"/>
    </source>
</evidence>
<proteinExistence type="predicted"/>
<accession>A0AAV3ZRW0</accession>
<feature type="region of interest" description="Disordered" evidence="1">
    <location>
        <begin position="45"/>
        <end position="93"/>
    </location>
</feature>
<reference evidence="2 3" key="1">
    <citation type="journal article" date="2021" name="Elife">
        <title>Chloroplast acquisition without the gene transfer in kleptoplastic sea slugs, Plakobranchus ocellatus.</title>
        <authorList>
            <person name="Maeda T."/>
            <person name="Takahashi S."/>
            <person name="Yoshida T."/>
            <person name="Shimamura S."/>
            <person name="Takaki Y."/>
            <person name="Nagai Y."/>
            <person name="Toyoda A."/>
            <person name="Suzuki Y."/>
            <person name="Arimoto A."/>
            <person name="Ishii H."/>
            <person name="Satoh N."/>
            <person name="Nishiyama T."/>
            <person name="Hasebe M."/>
            <person name="Maruyama T."/>
            <person name="Minagawa J."/>
            <person name="Obokata J."/>
            <person name="Shigenobu S."/>
        </authorList>
    </citation>
    <scope>NUCLEOTIDE SEQUENCE [LARGE SCALE GENOMIC DNA]</scope>
</reference>
<organism evidence="2 3">
    <name type="scientific">Plakobranchus ocellatus</name>
    <dbReference type="NCBI Taxonomy" id="259542"/>
    <lineage>
        <taxon>Eukaryota</taxon>
        <taxon>Metazoa</taxon>
        <taxon>Spiralia</taxon>
        <taxon>Lophotrochozoa</taxon>
        <taxon>Mollusca</taxon>
        <taxon>Gastropoda</taxon>
        <taxon>Heterobranchia</taxon>
        <taxon>Euthyneura</taxon>
        <taxon>Panpulmonata</taxon>
        <taxon>Sacoglossa</taxon>
        <taxon>Placobranchoidea</taxon>
        <taxon>Plakobranchidae</taxon>
        <taxon>Plakobranchus</taxon>
    </lineage>
</organism>